<dbReference type="AlphaFoldDB" id="A0A7Y6B4E0"/>
<feature type="signal peptide" evidence="1">
    <location>
        <begin position="1"/>
        <end position="16"/>
    </location>
</feature>
<dbReference type="Pfam" id="PF06674">
    <property type="entry name" value="DUF1176"/>
    <property type="match status" value="1"/>
</dbReference>
<dbReference type="EMBL" id="JABMCH010000063">
    <property type="protein sequence ID" value="NUU47231.1"/>
    <property type="molecule type" value="Genomic_DNA"/>
</dbReference>
<keyword evidence="3" id="KW-1185">Reference proteome</keyword>
<keyword evidence="1" id="KW-0732">Signal</keyword>
<comment type="caution">
    <text evidence="2">The sequence shown here is derived from an EMBL/GenBank/DDBJ whole genome shotgun (WGS) entry which is preliminary data.</text>
</comment>
<evidence type="ECO:0000313" key="3">
    <source>
        <dbReference type="Proteomes" id="UP000536441"/>
    </source>
</evidence>
<accession>A0A7Y6B4E0</accession>
<evidence type="ECO:0000256" key="1">
    <source>
        <dbReference type="SAM" id="SignalP"/>
    </source>
</evidence>
<name>A0A7Y6B4E0_9SPHN</name>
<gene>
    <name evidence="2" type="ORF">HP438_09610</name>
</gene>
<dbReference type="Proteomes" id="UP000536441">
    <property type="component" value="Unassembled WGS sequence"/>
</dbReference>
<dbReference type="RefSeq" id="WP_175311843.1">
    <property type="nucleotide sequence ID" value="NZ_JABMCH010000063.1"/>
</dbReference>
<reference evidence="2 3" key="1">
    <citation type="submission" date="2020-05" db="EMBL/GenBank/DDBJ databases">
        <title>Genome Sequencing of Type Strains.</title>
        <authorList>
            <person name="Lemaire J.F."/>
            <person name="Inderbitzin P."/>
            <person name="Gregorio O.A."/>
            <person name="Collins S.B."/>
            <person name="Wespe N."/>
            <person name="Knight-Connoni V."/>
        </authorList>
    </citation>
    <scope>NUCLEOTIDE SEQUENCE [LARGE SCALE GENOMIC DNA]</scope>
    <source>
        <strain evidence="2 3">DSM 100049</strain>
    </source>
</reference>
<organism evidence="2 3">
    <name type="scientific">Sphingomonas zeae</name>
    <dbReference type="NCBI Taxonomy" id="1646122"/>
    <lineage>
        <taxon>Bacteria</taxon>
        <taxon>Pseudomonadati</taxon>
        <taxon>Pseudomonadota</taxon>
        <taxon>Alphaproteobacteria</taxon>
        <taxon>Sphingomonadales</taxon>
        <taxon>Sphingomonadaceae</taxon>
        <taxon>Sphingomonas</taxon>
    </lineage>
</organism>
<feature type="chain" id="PRO_5030537022" evidence="1">
    <location>
        <begin position="17"/>
        <end position="339"/>
    </location>
</feature>
<evidence type="ECO:0000313" key="2">
    <source>
        <dbReference type="EMBL" id="NUU47231.1"/>
    </source>
</evidence>
<sequence length="339" mass="35791">MSLAVSVALVATAATAATPDTPRPGKLKLFRDWIVACDNGRACAAASLAPGDSMLQDVGLIVARDGGGRVTVRIRDMTGKARTASVRVDGRTIASTPLDRDGEGEWQGASASALVAAIARGKRAVLLTPTAHPVALAGAAAAFRYIDDRQGRAGTTSALIARGTKRYRGTAPALPVVQVVTPPSGPPPAIPASAISEARRRYGCVIDDGSPFSADAHRLDRRSALVLMSCGAGAYNYLVKPLIWRDGRLSPAAFDFAYHFGETPDPGQPEILVNVEWSRDGRLSSWGKGRGLGDCGDAQQFGWDGTRFRLLYAGQMTECRGAIDTLTVWRARVVPVAPR</sequence>
<proteinExistence type="predicted"/>
<protein>
    <submittedName>
        <fullName evidence="2">DUF1176 domain-containing protein</fullName>
    </submittedName>
</protein>
<dbReference type="InterPro" id="IPR009560">
    <property type="entry name" value="DUF1176"/>
</dbReference>